<evidence type="ECO:0000256" key="17">
    <source>
        <dbReference type="ARBA" id="ARBA00047899"/>
    </source>
</evidence>
<keyword evidence="22" id="KW-1185">Reference proteome</keyword>
<dbReference type="GO" id="GO:0005741">
    <property type="term" value="C:mitochondrial outer membrane"/>
    <property type="evidence" value="ECO:0007669"/>
    <property type="project" value="UniProtKB-SubCell"/>
</dbReference>
<dbReference type="EMBL" id="JBJKFK010003512">
    <property type="protein sequence ID" value="KAL3309824.1"/>
    <property type="molecule type" value="Genomic_DNA"/>
</dbReference>
<feature type="compositionally biased region" description="Basic and acidic residues" evidence="19">
    <location>
        <begin position="406"/>
        <end position="415"/>
    </location>
</feature>
<comment type="catalytic activity">
    <reaction evidence="17">
        <text>L-threonyl-[protein] + ATP = O-phospho-L-threonyl-[protein] + ADP + H(+)</text>
        <dbReference type="Rhea" id="RHEA:46608"/>
        <dbReference type="Rhea" id="RHEA-COMP:11060"/>
        <dbReference type="Rhea" id="RHEA-COMP:11605"/>
        <dbReference type="ChEBI" id="CHEBI:15378"/>
        <dbReference type="ChEBI" id="CHEBI:30013"/>
        <dbReference type="ChEBI" id="CHEBI:30616"/>
        <dbReference type="ChEBI" id="CHEBI:61977"/>
        <dbReference type="ChEBI" id="CHEBI:456216"/>
        <dbReference type="EC" id="2.7.11.1"/>
    </reaction>
</comment>
<protein>
    <recommendedName>
        <fullName evidence="5">non-specific serine/threonine protein kinase</fullName>
        <ecNumber evidence="5">2.7.11.1</ecNumber>
    </recommendedName>
</protein>
<dbReference type="Gene3D" id="1.10.510.10">
    <property type="entry name" value="Transferase(Phosphotransferase) domain 1"/>
    <property type="match status" value="1"/>
</dbReference>
<dbReference type="GO" id="GO:0004674">
    <property type="term" value="F:protein serine/threonine kinase activity"/>
    <property type="evidence" value="ECO:0007669"/>
    <property type="project" value="UniProtKB-KW"/>
</dbReference>
<evidence type="ECO:0000256" key="12">
    <source>
        <dbReference type="ARBA" id="ARBA00022792"/>
    </source>
</evidence>
<evidence type="ECO:0000256" key="8">
    <source>
        <dbReference type="ARBA" id="ARBA00022723"/>
    </source>
</evidence>
<organism evidence="21 22">
    <name type="scientific">Cichlidogyrus casuarinus</name>
    <dbReference type="NCBI Taxonomy" id="1844966"/>
    <lineage>
        <taxon>Eukaryota</taxon>
        <taxon>Metazoa</taxon>
        <taxon>Spiralia</taxon>
        <taxon>Lophotrochozoa</taxon>
        <taxon>Platyhelminthes</taxon>
        <taxon>Monogenea</taxon>
        <taxon>Monopisthocotylea</taxon>
        <taxon>Dactylogyridea</taxon>
        <taxon>Ancyrocephalidae</taxon>
        <taxon>Cichlidogyrus</taxon>
    </lineage>
</organism>
<keyword evidence="7" id="KW-0808">Transferase</keyword>
<comment type="caution">
    <text evidence="21">The sequence shown here is derived from an EMBL/GenBank/DDBJ whole genome shotgun (WGS) entry which is preliminary data.</text>
</comment>
<keyword evidence="15" id="KW-0809">Transit peptide</keyword>
<keyword evidence="10 21" id="KW-0418">Kinase</keyword>
<evidence type="ECO:0000256" key="9">
    <source>
        <dbReference type="ARBA" id="ARBA00022741"/>
    </source>
</evidence>
<evidence type="ECO:0000256" key="6">
    <source>
        <dbReference type="ARBA" id="ARBA00022527"/>
    </source>
</evidence>
<dbReference type="AlphaFoldDB" id="A0ABD2PQR4"/>
<dbReference type="SMART" id="SM00220">
    <property type="entry name" value="S_TKc"/>
    <property type="match status" value="1"/>
</dbReference>
<comment type="subcellular location">
    <subcellularLocation>
        <location evidence="3">Cytoplasm</location>
        <location evidence="3">Cytosol</location>
    </subcellularLocation>
    <subcellularLocation>
        <location evidence="2">Mitochondrion inner membrane</location>
        <topology evidence="2">Single-pass membrane protein</topology>
    </subcellularLocation>
    <subcellularLocation>
        <location evidence="4">Mitochondrion outer membrane</location>
        <topology evidence="4">Single-pass membrane protein</topology>
    </subcellularLocation>
</comment>
<dbReference type="InterPro" id="IPR051511">
    <property type="entry name" value="MitoQC_Scaffold_Kinases"/>
</dbReference>
<evidence type="ECO:0000256" key="19">
    <source>
        <dbReference type="SAM" id="MobiDB-lite"/>
    </source>
</evidence>
<evidence type="ECO:0000256" key="4">
    <source>
        <dbReference type="ARBA" id="ARBA00004572"/>
    </source>
</evidence>
<dbReference type="GO" id="GO:0046872">
    <property type="term" value="F:metal ion binding"/>
    <property type="evidence" value="ECO:0007669"/>
    <property type="project" value="UniProtKB-KW"/>
</dbReference>
<dbReference type="PROSITE" id="PS00108">
    <property type="entry name" value="PROTEIN_KINASE_ST"/>
    <property type="match status" value="1"/>
</dbReference>
<dbReference type="PANTHER" id="PTHR22972">
    <property type="entry name" value="SERINE/THREONINE PROTEIN KINASE"/>
    <property type="match status" value="1"/>
</dbReference>
<evidence type="ECO:0000256" key="18">
    <source>
        <dbReference type="ARBA" id="ARBA00048679"/>
    </source>
</evidence>
<gene>
    <name evidence="21" type="primary">PINK1</name>
    <name evidence="21" type="ORF">Ciccas_011623</name>
</gene>
<feature type="region of interest" description="Disordered" evidence="19">
    <location>
        <begin position="402"/>
        <end position="432"/>
    </location>
</feature>
<name>A0ABD2PQR4_9PLAT</name>
<dbReference type="GO" id="GO:0005524">
    <property type="term" value="F:ATP binding"/>
    <property type="evidence" value="ECO:0007669"/>
    <property type="project" value="UniProtKB-KW"/>
</dbReference>
<evidence type="ECO:0000256" key="10">
    <source>
        <dbReference type="ARBA" id="ARBA00022777"/>
    </source>
</evidence>
<dbReference type="InterPro" id="IPR008271">
    <property type="entry name" value="Ser/Thr_kinase_AS"/>
</dbReference>
<evidence type="ECO:0000313" key="22">
    <source>
        <dbReference type="Proteomes" id="UP001626550"/>
    </source>
</evidence>
<feature type="compositionally biased region" description="Polar residues" evidence="19">
    <location>
        <begin position="185"/>
        <end position="194"/>
    </location>
</feature>
<evidence type="ECO:0000259" key="20">
    <source>
        <dbReference type="PROSITE" id="PS50011"/>
    </source>
</evidence>
<keyword evidence="13" id="KW-0067">ATP-binding</keyword>
<evidence type="ECO:0000256" key="13">
    <source>
        <dbReference type="ARBA" id="ARBA00022840"/>
    </source>
</evidence>
<evidence type="ECO:0000256" key="16">
    <source>
        <dbReference type="ARBA" id="ARBA00023128"/>
    </source>
</evidence>
<evidence type="ECO:0000313" key="21">
    <source>
        <dbReference type="EMBL" id="KAL3309824.1"/>
    </source>
</evidence>
<evidence type="ECO:0000256" key="2">
    <source>
        <dbReference type="ARBA" id="ARBA00004434"/>
    </source>
</evidence>
<keyword evidence="12" id="KW-0472">Membrane</keyword>
<comment type="catalytic activity">
    <reaction evidence="18">
        <text>L-seryl-[protein] + ATP = O-phospho-L-seryl-[protein] + ADP + H(+)</text>
        <dbReference type="Rhea" id="RHEA:17989"/>
        <dbReference type="Rhea" id="RHEA-COMP:9863"/>
        <dbReference type="Rhea" id="RHEA-COMP:11604"/>
        <dbReference type="ChEBI" id="CHEBI:15378"/>
        <dbReference type="ChEBI" id="CHEBI:29999"/>
        <dbReference type="ChEBI" id="CHEBI:30616"/>
        <dbReference type="ChEBI" id="CHEBI:83421"/>
        <dbReference type="ChEBI" id="CHEBI:456216"/>
        <dbReference type="EC" id="2.7.11.1"/>
    </reaction>
</comment>
<accession>A0ABD2PQR4</accession>
<evidence type="ECO:0000256" key="11">
    <source>
        <dbReference type="ARBA" id="ARBA00022787"/>
    </source>
</evidence>
<dbReference type="SUPFAM" id="SSF56112">
    <property type="entry name" value="Protein kinase-like (PK-like)"/>
    <property type="match status" value="1"/>
</dbReference>
<evidence type="ECO:0000256" key="5">
    <source>
        <dbReference type="ARBA" id="ARBA00012513"/>
    </source>
</evidence>
<keyword evidence="6" id="KW-0723">Serine/threonine-protein kinase</keyword>
<keyword evidence="8" id="KW-0479">Metal-binding</keyword>
<feature type="compositionally biased region" description="Polar residues" evidence="19">
    <location>
        <begin position="421"/>
        <end position="432"/>
    </location>
</feature>
<sequence>STHLINKFAMLSSTNDKFMFKNILLSATKYSLGVGNLSPRDFLGSGCNDISSSELACKVLYNYYDDSAHVDLDEGLPDVDWHLLRQQLSRECNARPEHPNIVPILGHFFDKAPGKASEYAGSRPNVADVQSQKSWAECEKFPEGFGENKKTCYLLMPKFESTLSDLVAGKFRESPRERSLGDLSHLSSMVSSAPDSPRSANSSFSALNEASSSSSSYIHVSSGRSIDIKTRSRATHEYSDPEELMPQKATLTEDNPLLLHGHKHLDDLRSVSTNEESISGASEAHKQVFSYNTESSRQEQAQHLSTDEAIAILAQIFEAISELEQRHIAHRDIKLNNFLIRHRNLKHEQNTPFFFDNREARLLNSDILVALTDFGCAIPTQSYPGRQMPRVGSGSSFARLAVESDQNEKTKEQSPLDKLGSSESTNGRKFSLTSSLSPIDELSHSGNTALLAPEITCVLRKGEALSPDLYKRSDIWAAATLAYQIFGMSNPFYGQLDSATYNEADLPQFPPSCPAPVALLMMDCLRRDPHERPPAHLVADILHTLCLVRFSTFTKNSM</sequence>
<dbReference type="GO" id="GO:0005829">
    <property type="term" value="C:cytosol"/>
    <property type="evidence" value="ECO:0007669"/>
    <property type="project" value="UniProtKB-SubCell"/>
</dbReference>
<keyword evidence="12" id="KW-0999">Mitochondrion inner membrane</keyword>
<proteinExistence type="predicted"/>
<dbReference type="PANTHER" id="PTHR22972:SF7">
    <property type="entry name" value="SERINE_THREONINE-PROTEIN KINASE PINK1, MITOCHONDRIAL"/>
    <property type="match status" value="1"/>
</dbReference>
<evidence type="ECO:0000256" key="14">
    <source>
        <dbReference type="ARBA" id="ARBA00022842"/>
    </source>
</evidence>
<evidence type="ECO:0000256" key="1">
    <source>
        <dbReference type="ARBA" id="ARBA00001946"/>
    </source>
</evidence>
<comment type="cofactor">
    <cofactor evidence="1">
        <name>Mg(2+)</name>
        <dbReference type="ChEBI" id="CHEBI:18420"/>
    </cofactor>
</comment>
<dbReference type="InterPro" id="IPR000719">
    <property type="entry name" value="Prot_kinase_dom"/>
</dbReference>
<dbReference type="GO" id="GO:0005743">
    <property type="term" value="C:mitochondrial inner membrane"/>
    <property type="evidence" value="ECO:0007669"/>
    <property type="project" value="UniProtKB-SubCell"/>
</dbReference>
<feature type="domain" description="Protein kinase" evidence="20">
    <location>
        <begin position="193"/>
        <end position="546"/>
    </location>
</feature>
<keyword evidence="14" id="KW-0460">Magnesium</keyword>
<evidence type="ECO:0000256" key="3">
    <source>
        <dbReference type="ARBA" id="ARBA00004514"/>
    </source>
</evidence>
<reference evidence="21 22" key="1">
    <citation type="submission" date="2024-11" db="EMBL/GenBank/DDBJ databases">
        <title>Adaptive evolution of stress response genes in parasites aligns with host niche diversity.</title>
        <authorList>
            <person name="Hahn C."/>
            <person name="Resl P."/>
        </authorList>
    </citation>
    <scope>NUCLEOTIDE SEQUENCE [LARGE SCALE GENOMIC DNA]</scope>
    <source>
        <strain evidence="21">EGGRZ-B1_66</strain>
        <tissue evidence="21">Body</tissue>
    </source>
</reference>
<feature type="non-terminal residue" evidence="21">
    <location>
        <position position="1"/>
    </location>
</feature>
<feature type="region of interest" description="Disordered" evidence="19">
    <location>
        <begin position="177"/>
        <end position="204"/>
    </location>
</feature>
<dbReference type="InterPro" id="IPR011009">
    <property type="entry name" value="Kinase-like_dom_sf"/>
</dbReference>
<dbReference type="EC" id="2.7.11.1" evidence="5"/>
<dbReference type="Pfam" id="PF00069">
    <property type="entry name" value="Pkinase"/>
    <property type="match status" value="1"/>
</dbReference>
<keyword evidence="9" id="KW-0547">Nucleotide-binding</keyword>
<keyword evidence="16" id="KW-0496">Mitochondrion</keyword>
<dbReference type="PROSITE" id="PS50011">
    <property type="entry name" value="PROTEIN_KINASE_DOM"/>
    <property type="match status" value="1"/>
</dbReference>
<dbReference type="Proteomes" id="UP001626550">
    <property type="component" value="Unassembled WGS sequence"/>
</dbReference>
<keyword evidence="11" id="KW-1000">Mitochondrion outer membrane</keyword>
<feature type="compositionally biased region" description="Basic and acidic residues" evidence="19">
    <location>
        <begin position="228"/>
        <end position="239"/>
    </location>
</feature>
<evidence type="ECO:0000256" key="7">
    <source>
        <dbReference type="ARBA" id="ARBA00022679"/>
    </source>
</evidence>
<evidence type="ECO:0000256" key="15">
    <source>
        <dbReference type="ARBA" id="ARBA00022946"/>
    </source>
</evidence>
<feature type="region of interest" description="Disordered" evidence="19">
    <location>
        <begin position="228"/>
        <end position="248"/>
    </location>
</feature>